<protein>
    <recommendedName>
        <fullName evidence="1">NAD(P)-binding domain-containing protein</fullName>
    </recommendedName>
</protein>
<dbReference type="PANTHER" id="PTHR43355">
    <property type="entry name" value="FLAVIN REDUCTASE (NADPH)"/>
    <property type="match status" value="1"/>
</dbReference>
<dbReference type="CDD" id="cd05244">
    <property type="entry name" value="BVR-B_like_SDR_a"/>
    <property type="match status" value="1"/>
</dbReference>
<organism evidence="2 3">
    <name type="scientific">Ammoniphilus oxalaticus</name>
    <dbReference type="NCBI Taxonomy" id="66863"/>
    <lineage>
        <taxon>Bacteria</taxon>
        <taxon>Bacillati</taxon>
        <taxon>Bacillota</taxon>
        <taxon>Bacilli</taxon>
        <taxon>Bacillales</taxon>
        <taxon>Paenibacillaceae</taxon>
        <taxon>Aneurinibacillus group</taxon>
        <taxon>Ammoniphilus</taxon>
    </lineage>
</organism>
<dbReference type="Proteomes" id="UP000284219">
    <property type="component" value="Unassembled WGS sequence"/>
</dbReference>
<accession>A0A419SNV6</accession>
<dbReference type="Gene3D" id="3.40.50.720">
    <property type="entry name" value="NAD(P)-binding Rossmann-like Domain"/>
    <property type="match status" value="1"/>
</dbReference>
<dbReference type="SUPFAM" id="SSF51735">
    <property type="entry name" value="NAD(P)-binding Rossmann-fold domains"/>
    <property type="match status" value="1"/>
</dbReference>
<evidence type="ECO:0000313" key="3">
    <source>
        <dbReference type="Proteomes" id="UP000284219"/>
    </source>
</evidence>
<dbReference type="AlphaFoldDB" id="A0A419SNV6"/>
<keyword evidence="3" id="KW-1185">Reference proteome</keyword>
<dbReference type="RefSeq" id="WP_120188663.1">
    <property type="nucleotide sequence ID" value="NZ_MCHY01000006.1"/>
</dbReference>
<dbReference type="InterPro" id="IPR051606">
    <property type="entry name" value="Polyketide_Oxido-like"/>
</dbReference>
<dbReference type="PANTHER" id="PTHR43355:SF2">
    <property type="entry name" value="FLAVIN REDUCTASE (NADPH)"/>
    <property type="match status" value="1"/>
</dbReference>
<gene>
    <name evidence="2" type="ORF">BEP19_03400</name>
</gene>
<proteinExistence type="predicted"/>
<reference evidence="2 3" key="1">
    <citation type="submission" date="2016-08" db="EMBL/GenBank/DDBJ databases">
        <title>Novel Firmicute Genomes.</title>
        <authorList>
            <person name="Poppleton D.I."/>
            <person name="Gribaldo S."/>
        </authorList>
    </citation>
    <scope>NUCLEOTIDE SEQUENCE [LARGE SCALE GENOMIC DNA]</scope>
    <source>
        <strain evidence="2 3">RAOx-1</strain>
    </source>
</reference>
<evidence type="ECO:0000313" key="2">
    <source>
        <dbReference type="EMBL" id="RKD25984.1"/>
    </source>
</evidence>
<feature type="domain" description="NAD(P)-binding" evidence="1">
    <location>
        <begin position="7"/>
        <end position="192"/>
    </location>
</feature>
<dbReference type="OrthoDB" id="9785372at2"/>
<dbReference type="EMBL" id="MCHY01000006">
    <property type="protein sequence ID" value="RKD25984.1"/>
    <property type="molecule type" value="Genomic_DNA"/>
</dbReference>
<dbReference type="InterPro" id="IPR016040">
    <property type="entry name" value="NAD(P)-bd_dom"/>
</dbReference>
<evidence type="ECO:0000259" key="1">
    <source>
        <dbReference type="Pfam" id="PF13460"/>
    </source>
</evidence>
<dbReference type="InterPro" id="IPR036291">
    <property type="entry name" value="NAD(P)-bd_dom_sf"/>
</dbReference>
<comment type="caution">
    <text evidence="2">The sequence shown here is derived from an EMBL/GenBank/DDBJ whole genome shotgun (WGS) entry which is preliminary data.</text>
</comment>
<sequence length="205" mass="22934">MNITIFGATGRVGRALVQYALADGHQVTALVRSPEKLNSHERLTIIEGDARDQTAIQMSLREADVALSSLCANQTTTLSESIVHITQAMEDQSIRRIVTIGTAGILQSRTEPKKLRYRSNESRRLITFAAEEHEKVYKHLQATTLDWTIVCPTYLPDGPATQTYRVEPEVLPLDGRSISVGDTAHFAYRELTKKTYNQMRVGLSY</sequence>
<dbReference type="GO" id="GO:0016646">
    <property type="term" value="F:oxidoreductase activity, acting on the CH-NH group of donors, NAD or NADP as acceptor"/>
    <property type="evidence" value="ECO:0007669"/>
    <property type="project" value="TreeGrafter"/>
</dbReference>
<dbReference type="Pfam" id="PF13460">
    <property type="entry name" value="NAD_binding_10"/>
    <property type="match status" value="1"/>
</dbReference>
<name>A0A419SNV6_9BACL</name>